<accession>A0ABS6IRD0</accession>
<keyword evidence="7 9" id="KW-0472">Membrane</keyword>
<gene>
    <name evidence="12" type="ORF">KQ910_25490</name>
</gene>
<comment type="caution">
    <text evidence="12">The sequence shown here is derived from an EMBL/GenBank/DDBJ whole genome shotgun (WGS) entry which is preliminary data.</text>
</comment>
<dbReference type="PANTHER" id="PTHR43507:SF1">
    <property type="entry name" value="NADH-UBIQUINONE OXIDOREDUCTASE CHAIN 4"/>
    <property type="match status" value="1"/>
</dbReference>
<feature type="transmembrane region" description="Helical" evidence="9">
    <location>
        <begin position="336"/>
        <end position="354"/>
    </location>
</feature>
<evidence type="ECO:0000259" key="10">
    <source>
        <dbReference type="Pfam" id="PF00361"/>
    </source>
</evidence>
<evidence type="ECO:0000256" key="5">
    <source>
        <dbReference type="ARBA" id="ARBA00022989"/>
    </source>
</evidence>
<dbReference type="InterPro" id="IPR001750">
    <property type="entry name" value="ND/Mrp_TM"/>
</dbReference>
<feature type="transmembrane region" description="Helical" evidence="9">
    <location>
        <begin position="87"/>
        <end position="107"/>
    </location>
</feature>
<feature type="transmembrane region" description="Helical" evidence="9">
    <location>
        <begin position="38"/>
        <end position="57"/>
    </location>
</feature>
<evidence type="ECO:0000256" key="2">
    <source>
        <dbReference type="ARBA" id="ARBA00009025"/>
    </source>
</evidence>
<dbReference type="EC" id="1.6.5.11" evidence="12"/>
<reference evidence="12 13" key="1">
    <citation type="submission" date="2021-06" db="EMBL/GenBank/DDBJ databases">
        <authorList>
            <person name="Lee D.H."/>
        </authorList>
    </citation>
    <scope>NUCLEOTIDE SEQUENCE [LARGE SCALE GENOMIC DNA]</scope>
    <source>
        <strain evidence="12 13">MMS21-HV4-11</strain>
    </source>
</reference>
<proteinExistence type="inferred from homology"/>
<protein>
    <submittedName>
        <fullName evidence="12">NADH-quinone oxidoreductase subunit M</fullName>
        <ecNumber evidence="12">1.6.5.11</ecNumber>
    </submittedName>
</protein>
<dbReference type="NCBIfam" id="NF004499">
    <property type="entry name" value="PRK05846.1-3"/>
    <property type="match status" value="1"/>
</dbReference>
<feature type="transmembrane region" description="Helical" evidence="9">
    <location>
        <begin position="375"/>
        <end position="405"/>
    </location>
</feature>
<feature type="transmembrane region" description="Helical" evidence="9">
    <location>
        <begin position="6"/>
        <end position="26"/>
    </location>
</feature>
<dbReference type="GO" id="GO:0016491">
    <property type="term" value="F:oxidoreductase activity"/>
    <property type="evidence" value="ECO:0007669"/>
    <property type="project" value="UniProtKB-KW"/>
</dbReference>
<evidence type="ECO:0000256" key="1">
    <source>
        <dbReference type="ARBA" id="ARBA00004127"/>
    </source>
</evidence>
<dbReference type="InterPro" id="IPR010227">
    <property type="entry name" value="NADH_Q_OxRdtase_chainM/4"/>
</dbReference>
<keyword evidence="3 8" id="KW-0812">Transmembrane</keyword>
<keyword evidence="12" id="KW-0560">Oxidoreductase</keyword>
<evidence type="ECO:0000256" key="9">
    <source>
        <dbReference type="SAM" id="Phobius"/>
    </source>
</evidence>
<keyword evidence="13" id="KW-1185">Reference proteome</keyword>
<dbReference type="Pfam" id="PF01059">
    <property type="entry name" value="Oxidored_q5_N"/>
    <property type="match status" value="1"/>
</dbReference>
<comment type="similarity">
    <text evidence="2">Belongs to the complex I subunit 4 family.</text>
</comment>
<dbReference type="PANTHER" id="PTHR43507">
    <property type="entry name" value="NADH-UBIQUINONE OXIDOREDUCTASE CHAIN 4"/>
    <property type="match status" value="1"/>
</dbReference>
<dbReference type="EMBL" id="JAHOPB010000003">
    <property type="protein sequence ID" value="MBU8877151.1"/>
    <property type="molecule type" value="Genomic_DNA"/>
</dbReference>
<feature type="transmembrane region" description="Helical" evidence="9">
    <location>
        <begin position="247"/>
        <end position="270"/>
    </location>
</feature>
<evidence type="ECO:0000256" key="7">
    <source>
        <dbReference type="ARBA" id="ARBA00023136"/>
    </source>
</evidence>
<feature type="domain" description="NADH:quinone oxidoreductase/Mrp antiporter transmembrane" evidence="10">
    <location>
        <begin position="134"/>
        <end position="417"/>
    </location>
</feature>
<keyword evidence="5 9" id="KW-1133">Transmembrane helix</keyword>
<feature type="transmembrane region" description="Helical" evidence="9">
    <location>
        <begin position="138"/>
        <end position="158"/>
    </location>
</feature>
<dbReference type="Pfam" id="PF00361">
    <property type="entry name" value="Proton_antipo_M"/>
    <property type="match status" value="1"/>
</dbReference>
<evidence type="ECO:0000256" key="4">
    <source>
        <dbReference type="ARBA" id="ARBA00022967"/>
    </source>
</evidence>
<organism evidence="12 13">
    <name type="scientific">Reyranella humidisoli</name>
    <dbReference type="NCBI Taxonomy" id="2849149"/>
    <lineage>
        <taxon>Bacteria</taxon>
        <taxon>Pseudomonadati</taxon>
        <taxon>Pseudomonadota</taxon>
        <taxon>Alphaproteobacteria</taxon>
        <taxon>Hyphomicrobiales</taxon>
        <taxon>Reyranellaceae</taxon>
        <taxon>Reyranella</taxon>
    </lineage>
</organism>
<evidence type="ECO:0000256" key="3">
    <source>
        <dbReference type="ARBA" id="ARBA00022692"/>
    </source>
</evidence>
<feature type="transmembrane region" description="Helical" evidence="9">
    <location>
        <begin position="276"/>
        <end position="298"/>
    </location>
</feature>
<feature type="transmembrane region" description="Helical" evidence="9">
    <location>
        <begin position="213"/>
        <end position="235"/>
    </location>
</feature>
<dbReference type="NCBIfam" id="TIGR01972">
    <property type="entry name" value="NDH_I_M"/>
    <property type="match status" value="1"/>
</dbReference>
<feature type="transmembrane region" description="Helical" evidence="9">
    <location>
        <begin position="170"/>
        <end position="193"/>
    </location>
</feature>
<feature type="transmembrane region" description="Helical" evidence="9">
    <location>
        <begin position="305"/>
        <end position="324"/>
    </location>
</feature>
<feature type="transmembrane region" description="Helical" evidence="9">
    <location>
        <begin position="114"/>
        <end position="132"/>
    </location>
</feature>
<dbReference type="RefSeq" id="WP_216966619.1">
    <property type="nucleotide sequence ID" value="NZ_JAHOPB010000003.1"/>
</dbReference>
<feature type="domain" description="NADH:ubiquinone oxidoreductase chain 4 N-terminal" evidence="11">
    <location>
        <begin position="76"/>
        <end position="128"/>
    </location>
</feature>
<evidence type="ECO:0000256" key="8">
    <source>
        <dbReference type="RuleBase" id="RU000320"/>
    </source>
</evidence>
<dbReference type="NCBIfam" id="NF004501">
    <property type="entry name" value="PRK05846.1-5"/>
    <property type="match status" value="1"/>
</dbReference>
<keyword evidence="6" id="KW-0520">NAD</keyword>
<comment type="subcellular location">
    <subcellularLocation>
        <location evidence="1">Endomembrane system</location>
        <topology evidence="1">Multi-pass membrane protein</topology>
    </subcellularLocation>
    <subcellularLocation>
        <location evidence="8">Membrane</location>
        <topology evidence="8">Multi-pass membrane protein</topology>
    </subcellularLocation>
</comment>
<evidence type="ECO:0000313" key="12">
    <source>
        <dbReference type="EMBL" id="MBU8877151.1"/>
    </source>
</evidence>
<dbReference type="InterPro" id="IPR003918">
    <property type="entry name" value="NADH_UbQ_OxRdtase"/>
</dbReference>
<feature type="transmembrane region" description="Helical" evidence="9">
    <location>
        <begin position="411"/>
        <end position="431"/>
    </location>
</feature>
<sequence>MSSWPILSLVTFLPLVGALFCLIVNGPKEAVDRNCRSVAIVTTTATFLISLLLWVRFDPTKAGFQFEEKVAWVPSLNIGYHAGIDGISLFFVLLSTLLTPICILASWESIKLRVKEYMIAFLVLETFMVGMFCALDLALFYVFFEGVLIPMFLIIGVWGGKRRVYAAFKFFLYTLLGSVLMLLAIIAVYWQVGTTDLPTAMEKLDLPFTWQCWLWLAFFASFAVKVPMWPVHTWLPDAHVEAPTAGSVILAGVLLKMGGYGFLRFSIPLFPEATQYFAPLVFGLSIVAVIYTSLVALVQEDMKKLIAYSSVAHMGFVTIGAFVMNVQGVQGSIFQMLSHGIVSAALFLCVGVVYDRMHTREIAAYGGLVHRMPRYAFTFLFFTLASVGLPGLSGFVGEFLVLLGAFKANTWVAFLAATGLILGAAYALWLYRKIVFGELTKDSLKGILDMNKREIAIFVPLILLTIWMGVYPNSFLDPMAPAVDKLVGDYQAALKLARTAALAP</sequence>
<evidence type="ECO:0000259" key="11">
    <source>
        <dbReference type="Pfam" id="PF01059"/>
    </source>
</evidence>
<evidence type="ECO:0000256" key="6">
    <source>
        <dbReference type="ARBA" id="ARBA00023027"/>
    </source>
</evidence>
<evidence type="ECO:0000313" key="13">
    <source>
        <dbReference type="Proteomes" id="UP000727907"/>
    </source>
</evidence>
<feature type="transmembrane region" description="Helical" evidence="9">
    <location>
        <begin position="455"/>
        <end position="471"/>
    </location>
</feature>
<name>A0ABS6IRD0_9HYPH</name>
<dbReference type="InterPro" id="IPR000260">
    <property type="entry name" value="NADH4_N"/>
</dbReference>
<keyword evidence="4" id="KW-1278">Translocase</keyword>
<dbReference type="Proteomes" id="UP000727907">
    <property type="component" value="Unassembled WGS sequence"/>
</dbReference>